<dbReference type="InterPro" id="IPR050624">
    <property type="entry name" value="HTH-type_Tx_Regulator"/>
</dbReference>
<dbReference type="Gene3D" id="1.10.357.10">
    <property type="entry name" value="Tetracycline Repressor, domain 2"/>
    <property type="match status" value="1"/>
</dbReference>
<dbReference type="SUPFAM" id="SSF46689">
    <property type="entry name" value="Homeodomain-like"/>
    <property type="match status" value="1"/>
</dbReference>
<dbReference type="GO" id="GO:0003677">
    <property type="term" value="F:DNA binding"/>
    <property type="evidence" value="ECO:0007669"/>
    <property type="project" value="UniProtKB-UniRule"/>
</dbReference>
<evidence type="ECO:0000259" key="3">
    <source>
        <dbReference type="PROSITE" id="PS50977"/>
    </source>
</evidence>
<dbReference type="Pfam" id="PF14278">
    <property type="entry name" value="TetR_C_8"/>
    <property type="match status" value="1"/>
</dbReference>
<dbReference type="EMBL" id="JQCF01000001">
    <property type="protein sequence ID" value="KRO00731.1"/>
    <property type="molecule type" value="Genomic_DNA"/>
</dbReference>
<evidence type="ECO:0000256" key="2">
    <source>
        <dbReference type="PROSITE-ProRule" id="PRU00335"/>
    </source>
</evidence>
<accession>A0A0R2LLH1</accession>
<comment type="caution">
    <text evidence="4">The sequence shown here is derived from an EMBL/GenBank/DDBJ whole genome shotgun (WGS) entry which is preliminary data.</text>
</comment>
<dbReference type="OrthoDB" id="9810250at2"/>
<evidence type="ECO:0000313" key="5">
    <source>
        <dbReference type="Proteomes" id="UP000051006"/>
    </source>
</evidence>
<dbReference type="PROSITE" id="PS50977">
    <property type="entry name" value="HTH_TETR_2"/>
    <property type="match status" value="1"/>
</dbReference>
<dbReference type="AlphaFoldDB" id="A0A0R2LLH1"/>
<dbReference type="PANTHER" id="PTHR43479:SF11">
    <property type="entry name" value="ACREF_ENVCD OPERON REPRESSOR-RELATED"/>
    <property type="match status" value="1"/>
</dbReference>
<dbReference type="InterPro" id="IPR039532">
    <property type="entry name" value="TetR_C_Firmicutes"/>
</dbReference>
<dbReference type="PANTHER" id="PTHR43479">
    <property type="entry name" value="ACREF/ENVCD OPERON REPRESSOR-RELATED"/>
    <property type="match status" value="1"/>
</dbReference>
<organism evidence="4 5">
    <name type="scientific">Companilactobacillus kimchiensis</name>
    <dbReference type="NCBI Taxonomy" id="993692"/>
    <lineage>
        <taxon>Bacteria</taxon>
        <taxon>Bacillati</taxon>
        <taxon>Bacillota</taxon>
        <taxon>Bacilli</taxon>
        <taxon>Lactobacillales</taxon>
        <taxon>Lactobacillaceae</taxon>
        <taxon>Companilactobacillus</taxon>
    </lineage>
</organism>
<gene>
    <name evidence="4" type="ORF">IV57_GL000049</name>
</gene>
<feature type="domain" description="HTH tetR-type" evidence="3">
    <location>
        <begin position="8"/>
        <end position="68"/>
    </location>
</feature>
<dbReference type="InterPro" id="IPR009057">
    <property type="entry name" value="Homeodomain-like_sf"/>
</dbReference>
<dbReference type="Proteomes" id="UP000051006">
    <property type="component" value="Unassembled WGS sequence"/>
</dbReference>
<keyword evidence="1 2" id="KW-0238">DNA-binding</keyword>
<evidence type="ECO:0000256" key="1">
    <source>
        <dbReference type="ARBA" id="ARBA00023125"/>
    </source>
</evidence>
<keyword evidence="5" id="KW-1185">Reference proteome</keyword>
<dbReference type="Pfam" id="PF00440">
    <property type="entry name" value="TetR_N"/>
    <property type="match status" value="1"/>
</dbReference>
<protein>
    <recommendedName>
        <fullName evidence="3">HTH tetR-type domain-containing protein</fullName>
    </recommendedName>
</protein>
<dbReference type="PATRIC" id="fig|993692.3.peg.48"/>
<sequence>MRANLKYTRTEKEIRNAVIALIDNEGLSKITVRQISSSANINRTTFYRHYLDKPDLIDKYRENFLGQIAAIINKEPSNVVNYGEQDNLNALYPLFKKVIDFINNDWEFCQAWLGSQGDPETVTKFVDLINKKMGERLKQVQKYYDIHPVIPLEFAQEFIVSQLWSILKIWFQQSPTLSEKEITDIFMKTRHLSPFELTGITNNTNKTKSVSDLDN</sequence>
<evidence type="ECO:0000313" key="4">
    <source>
        <dbReference type="EMBL" id="KRO00731.1"/>
    </source>
</evidence>
<name>A0A0R2LLH1_9LACO</name>
<reference evidence="4 5" key="1">
    <citation type="journal article" date="2015" name="Genome Announc.">
        <title>Expanding the biotechnology potential of lactobacilli through comparative genomics of 213 strains and associated genera.</title>
        <authorList>
            <person name="Sun Z."/>
            <person name="Harris H.M."/>
            <person name="McCann A."/>
            <person name="Guo C."/>
            <person name="Argimon S."/>
            <person name="Zhang W."/>
            <person name="Yang X."/>
            <person name="Jeffery I.B."/>
            <person name="Cooney J.C."/>
            <person name="Kagawa T.F."/>
            <person name="Liu W."/>
            <person name="Song Y."/>
            <person name="Salvetti E."/>
            <person name="Wrobel A."/>
            <person name="Rasinkangas P."/>
            <person name="Parkhill J."/>
            <person name="Rea M.C."/>
            <person name="O'Sullivan O."/>
            <person name="Ritari J."/>
            <person name="Douillard F.P."/>
            <person name="Paul Ross R."/>
            <person name="Yang R."/>
            <person name="Briner A.E."/>
            <person name="Felis G.E."/>
            <person name="de Vos W.M."/>
            <person name="Barrangou R."/>
            <person name="Klaenhammer T.R."/>
            <person name="Caufield P.W."/>
            <person name="Cui Y."/>
            <person name="Zhang H."/>
            <person name="O'Toole P.W."/>
        </authorList>
    </citation>
    <scope>NUCLEOTIDE SEQUENCE [LARGE SCALE GENOMIC DNA]</scope>
    <source>
        <strain evidence="4 5">DSM 24716</strain>
    </source>
</reference>
<proteinExistence type="predicted"/>
<dbReference type="STRING" id="993692.IV57_GL000049"/>
<dbReference type="RefSeq" id="WP_057879475.1">
    <property type="nucleotide sequence ID" value="NZ_JQCF01000001.1"/>
</dbReference>
<dbReference type="InterPro" id="IPR001647">
    <property type="entry name" value="HTH_TetR"/>
</dbReference>
<feature type="DNA-binding region" description="H-T-H motif" evidence="2">
    <location>
        <begin position="31"/>
        <end position="50"/>
    </location>
</feature>